<dbReference type="PROSITE" id="PS51036">
    <property type="entry name" value="ZF_A20"/>
    <property type="match status" value="1"/>
</dbReference>
<dbReference type="GO" id="GO:0031267">
    <property type="term" value="F:small GTPase binding"/>
    <property type="evidence" value="ECO:0007669"/>
    <property type="project" value="TreeGrafter"/>
</dbReference>
<proteinExistence type="predicted"/>
<reference evidence="7" key="1">
    <citation type="journal article" date="2023" name="G3 (Bethesda)">
        <title>Whole genome assemblies of Zophobas morio and Tenebrio molitor.</title>
        <authorList>
            <person name="Kaur S."/>
            <person name="Stinson S.A."/>
            <person name="diCenzo G.C."/>
        </authorList>
    </citation>
    <scope>NUCLEOTIDE SEQUENCE</scope>
    <source>
        <strain evidence="7">QUZm001</strain>
    </source>
</reference>
<keyword evidence="8" id="KW-1185">Reference proteome</keyword>
<feature type="domain" description="VPS9" evidence="6">
    <location>
        <begin position="228"/>
        <end position="371"/>
    </location>
</feature>
<dbReference type="InterPro" id="IPR041545">
    <property type="entry name" value="DUF5601"/>
</dbReference>
<dbReference type="InterPro" id="IPR037191">
    <property type="entry name" value="VPS9_dom_sf"/>
</dbReference>
<dbReference type="AlphaFoldDB" id="A0AA38HS45"/>
<comment type="caution">
    <text evidence="7">The sequence shown here is derived from an EMBL/GenBank/DDBJ whole genome shotgun (WGS) entry which is preliminary data.</text>
</comment>
<evidence type="ECO:0000313" key="7">
    <source>
        <dbReference type="EMBL" id="KAJ3642913.1"/>
    </source>
</evidence>
<evidence type="ECO:0000256" key="2">
    <source>
        <dbReference type="ARBA" id="ARBA00022771"/>
    </source>
</evidence>
<feature type="domain" description="A20-type" evidence="5">
    <location>
        <begin position="25"/>
        <end position="59"/>
    </location>
</feature>
<feature type="region of interest" description="Disordered" evidence="4">
    <location>
        <begin position="61"/>
        <end position="89"/>
    </location>
</feature>
<dbReference type="SUPFAM" id="SSF57716">
    <property type="entry name" value="Glucocorticoid receptor-like (DNA-binding domain)"/>
    <property type="match status" value="1"/>
</dbReference>
<evidence type="ECO:0000259" key="6">
    <source>
        <dbReference type="PROSITE" id="PS51205"/>
    </source>
</evidence>
<sequence>MPIFALQRSYKYMMYATKQPSLRINQADLKCKNGCGYYGNADWDGYCSKCYRNHMDQERQRKARQSHHSDQTKISGFSKFEEKKRQQTDKKNKYLKSLPVFRKTSSVKDSGRPERHLDLRQANPDADKLMAEFISLYGVWGDMVRRDFFKCVQSFTTKIYSELDNKPIEDIAEMAQKYYNLYSNRVNSTETYQEVTTDVRDELLDFFEKYVMVSLYSWLFCPPSTNDEEKDLIIQERIRKLSWVNAHHLDCCISETSIEVRDLVYTAITHLLGMDSMKAPQEKLACVVNCCQSVVKVLQHCQGGPVSADEFLPALIFIVLKANPARLKSNILYVTRFCNDSRLMQGEAGYYFTNLCCAVSFIENLTAESLNMPQQEFEAYMNGEITSVSAWESALVACEGMHQLCEHLSLLKDLSQRTTTVQDETQKLTQDILKFKDEINEKVISVLEKTPLIIKPRKTPEDLKIEASQIAAIKIEVEETQPQTNFYLQNLQIGQNNLGENKTKLQLDITSCMDKQQSLEFLSPAFESLEGATPDDQNSLSLSKINYDIDFSDLSGENSVAELTPEKRKSPSFTPDPFSPVGSSCTITQVPLVPSQVESDFVLPFVEGEKAGEETLLEKEDEAANLPSPIKPMTSQYSGFSKQGWQIPSIPCITGDLASSNASQSNSQASTSHDN</sequence>
<organism evidence="7 8">
    <name type="scientific">Zophobas morio</name>
    <dbReference type="NCBI Taxonomy" id="2755281"/>
    <lineage>
        <taxon>Eukaryota</taxon>
        <taxon>Metazoa</taxon>
        <taxon>Ecdysozoa</taxon>
        <taxon>Arthropoda</taxon>
        <taxon>Hexapoda</taxon>
        <taxon>Insecta</taxon>
        <taxon>Pterygota</taxon>
        <taxon>Neoptera</taxon>
        <taxon>Endopterygota</taxon>
        <taxon>Coleoptera</taxon>
        <taxon>Polyphaga</taxon>
        <taxon>Cucujiformia</taxon>
        <taxon>Tenebrionidae</taxon>
        <taxon>Zophobas</taxon>
    </lineage>
</organism>
<dbReference type="SMART" id="SM00167">
    <property type="entry name" value="VPS9"/>
    <property type="match status" value="1"/>
</dbReference>
<dbReference type="Gene3D" id="1.20.1050.80">
    <property type="entry name" value="VPS9 domain"/>
    <property type="match status" value="1"/>
</dbReference>
<dbReference type="PANTHER" id="PTHR23101">
    <property type="entry name" value="RAB GDP/GTP EXCHANGE FACTOR"/>
    <property type="match status" value="1"/>
</dbReference>
<dbReference type="GO" id="GO:0003677">
    <property type="term" value="F:DNA binding"/>
    <property type="evidence" value="ECO:0007669"/>
    <property type="project" value="InterPro"/>
</dbReference>
<dbReference type="Gene3D" id="1.20.5.4770">
    <property type="match status" value="1"/>
</dbReference>
<gene>
    <name evidence="7" type="ORF">Zmor_025661</name>
</gene>
<dbReference type="SMART" id="SM00259">
    <property type="entry name" value="ZnF_A20"/>
    <property type="match status" value="1"/>
</dbReference>
<keyword evidence="2" id="KW-0863">Zinc-finger</keyword>
<keyword evidence="3" id="KW-0862">Zinc</keyword>
<feature type="region of interest" description="Disordered" evidence="4">
    <location>
        <begin position="656"/>
        <end position="675"/>
    </location>
</feature>
<dbReference type="PROSITE" id="PS51205">
    <property type="entry name" value="VPS9"/>
    <property type="match status" value="1"/>
</dbReference>
<evidence type="ECO:0000313" key="8">
    <source>
        <dbReference type="Proteomes" id="UP001168821"/>
    </source>
</evidence>
<dbReference type="Pfam" id="PF02204">
    <property type="entry name" value="VPS9"/>
    <property type="match status" value="1"/>
</dbReference>
<evidence type="ECO:0000256" key="3">
    <source>
        <dbReference type="ARBA" id="ARBA00022833"/>
    </source>
</evidence>
<dbReference type="InterPro" id="IPR045046">
    <property type="entry name" value="Vps9-like"/>
</dbReference>
<dbReference type="Proteomes" id="UP001168821">
    <property type="component" value="Unassembled WGS sequence"/>
</dbReference>
<dbReference type="PANTHER" id="PTHR23101:SF122">
    <property type="entry name" value="RABAPTIN-5-ASSOCIATED EXCHANGE FACTOR FOR RAB5"/>
    <property type="match status" value="1"/>
</dbReference>
<dbReference type="Pfam" id="PF18151">
    <property type="entry name" value="DUF5601"/>
    <property type="match status" value="1"/>
</dbReference>
<dbReference type="Gene3D" id="1.10.246.120">
    <property type="match status" value="1"/>
</dbReference>
<dbReference type="InterPro" id="IPR002653">
    <property type="entry name" value="Znf_A20"/>
</dbReference>
<accession>A0AA38HS45</accession>
<dbReference type="SUPFAM" id="SSF109993">
    <property type="entry name" value="VPS9 domain"/>
    <property type="match status" value="1"/>
</dbReference>
<evidence type="ECO:0000256" key="1">
    <source>
        <dbReference type="ARBA" id="ARBA00022723"/>
    </source>
</evidence>
<dbReference type="InterPro" id="IPR003123">
    <property type="entry name" value="VPS9"/>
</dbReference>
<evidence type="ECO:0000259" key="5">
    <source>
        <dbReference type="PROSITE" id="PS51036"/>
    </source>
</evidence>
<name>A0AA38HS45_9CUCU</name>
<dbReference type="EMBL" id="JALNTZ010000008">
    <property type="protein sequence ID" value="KAJ3642913.1"/>
    <property type="molecule type" value="Genomic_DNA"/>
</dbReference>
<protein>
    <recommendedName>
        <fullName evidence="9">Rab5 GDP/GTP exchange factor</fullName>
    </recommendedName>
</protein>
<feature type="compositionally biased region" description="Basic and acidic residues" evidence="4">
    <location>
        <begin position="79"/>
        <end position="89"/>
    </location>
</feature>
<dbReference type="GO" id="GO:0005829">
    <property type="term" value="C:cytosol"/>
    <property type="evidence" value="ECO:0007669"/>
    <property type="project" value="TreeGrafter"/>
</dbReference>
<dbReference type="GO" id="GO:0008270">
    <property type="term" value="F:zinc ion binding"/>
    <property type="evidence" value="ECO:0007669"/>
    <property type="project" value="UniProtKB-KW"/>
</dbReference>
<evidence type="ECO:0008006" key="9">
    <source>
        <dbReference type="Google" id="ProtNLM"/>
    </source>
</evidence>
<evidence type="ECO:0000256" key="4">
    <source>
        <dbReference type="SAM" id="MobiDB-lite"/>
    </source>
</evidence>
<dbReference type="GO" id="GO:0016192">
    <property type="term" value="P:vesicle-mediated transport"/>
    <property type="evidence" value="ECO:0007669"/>
    <property type="project" value="InterPro"/>
</dbReference>
<dbReference type="GO" id="GO:0005085">
    <property type="term" value="F:guanyl-nucleotide exchange factor activity"/>
    <property type="evidence" value="ECO:0007669"/>
    <property type="project" value="InterPro"/>
</dbReference>
<dbReference type="GO" id="GO:0030139">
    <property type="term" value="C:endocytic vesicle"/>
    <property type="evidence" value="ECO:0007669"/>
    <property type="project" value="TreeGrafter"/>
</dbReference>
<keyword evidence="1" id="KW-0479">Metal-binding</keyword>
<feature type="compositionally biased region" description="Low complexity" evidence="4">
    <location>
        <begin position="658"/>
        <end position="675"/>
    </location>
</feature>
<dbReference type="Pfam" id="PF01754">
    <property type="entry name" value="zf-A20"/>
    <property type="match status" value="1"/>
</dbReference>